<dbReference type="Gene3D" id="1.10.10.10">
    <property type="entry name" value="Winged helix-like DNA-binding domain superfamily/Winged helix DNA-binding domain"/>
    <property type="match status" value="2"/>
</dbReference>
<dbReference type="InterPro" id="IPR036390">
    <property type="entry name" value="WH_DNA-bd_sf"/>
</dbReference>
<reference evidence="6" key="1">
    <citation type="submission" date="2017-09" db="EMBL/GenBank/DDBJ databases">
        <title>Depth-based differentiation of microbial function through sediment-hosted aquifers and enrichment of novel symbionts in the deep terrestrial subsurface.</title>
        <authorList>
            <person name="Probst A.J."/>
            <person name="Ladd B."/>
            <person name="Jarett J.K."/>
            <person name="Geller-Mcgrath D.E."/>
            <person name="Sieber C.M.K."/>
            <person name="Emerson J.B."/>
            <person name="Anantharaman K."/>
            <person name="Thomas B.C."/>
            <person name="Malmstrom R."/>
            <person name="Stieglmeier M."/>
            <person name="Klingl A."/>
            <person name="Woyke T."/>
            <person name="Ryan C.M."/>
            <person name="Banfield J.F."/>
        </authorList>
    </citation>
    <scope>NUCLEOTIDE SEQUENCE [LARGE SCALE GENOMIC DNA]</scope>
</reference>
<comment type="caution">
    <text evidence="5">The sequence shown here is derived from an EMBL/GenBank/DDBJ whole genome shotgun (WGS) entry which is preliminary data.</text>
</comment>
<gene>
    <name evidence="5" type="primary">scpB</name>
    <name evidence="5" type="ORF">COU90_04720</name>
</gene>
<sequence>MHSHQDISELARIIEALLFVSGDPVSHKKLAAITKKDETTVVQACTELERMLEIRGLRILTKDNHVSLVTAPHYASYIEELIKAELWGDMSKAALETLTIIAYRHPISRPEIDYIRGVNSAFTLRNLLTRGLVERIHIKQDVRTYHYRPTVDFMKFLGLASFADLPEYETYRQELEAHTIAPQA</sequence>
<dbReference type="InterPro" id="IPR036388">
    <property type="entry name" value="WH-like_DNA-bd_sf"/>
</dbReference>
<organism evidence="5 6">
    <name type="scientific">Candidatus Ryanbacteria bacterium CG10_big_fil_rev_8_21_14_0_10_43_42</name>
    <dbReference type="NCBI Taxonomy" id="1974864"/>
    <lineage>
        <taxon>Bacteria</taxon>
        <taxon>Candidatus Ryaniibacteriota</taxon>
    </lineage>
</organism>
<dbReference type="PANTHER" id="PTHR34298:SF2">
    <property type="entry name" value="SEGREGATION AND CONDENSATION PROTEIN B"/>
    <property type="match status" value="1"/>
</dbReference>
<dbReference type="AlphaFoldDB" id="A0A2M8KW34"/>
<keyword evidence="4" id="KW-0131">Cell cycle</keyword>
<dbReference type="EMBL" id="PFEF01000010">
    <property type="protein sequence ID" value="PJE64145.1"/>
    <property type="molecule type" value="Genomic_DNA"/>
</dbReference>
<dbReference type="PANTHER" id="PTHR34298">
    <property type="entry name" value="SEGREGATION AND CONDENSATION PROTEIN B"/>
    <property type="match status" value="1"/>
</dbReference>
<evidence type="ECO:0000256" key="1">
    <source>
        <dbReference type="ARBA" id="ARBA00022490"/>
    </source>
</evidence>
<proteinExistence type="predicted"/>
<dbReference type="Pfam" id="PF04079">
    <property type="entry name" value="SMC_ScpB"/>
    <property type="match status" value="1"/>
</dbReference>
<dbReference type="Proteomes" id="UP000229098">
    <property type="component" value="Unassembled WGS sequence"/>
</dbReference>
<evidence type="ECO:0000313" key="5">
    <source>
        <dbReference type="EMBL" id="PJE64145.1"/>
    </source>
</evidence>
<dbReference type="NCBIfam" id="TIGR00281">
    <property type="entry name" value="SMC-Scp complex subunit ScpB"/>
    <property type="match status" value="1"/>
</dbReference>
<dbReference type="InterPro" id="IPR005234">
    <property type="entry name" value="ScpB_csome_segregation"/>
</dbReference>
<dbReference type="GO" id="GO:0051301">
    <property type="term" value="P:cell division"/>
    <property type="evidence" value="ECO:0007669"/>
    <property type="project" value="UniProtKB-KW"/>
</dbReference>
<evidence type="ECO:0000256" key="2">
    <source>
        <dbReference type="ARBA" id="ARBA00022618"/>
    </source>
</evidence>
<dbReference type="GO" id="GO:0051304">
    <property type="term" value="P:chromosome separation"/>
    <property type="evidence" value="ECO:0007669"/>
    <property type="project" value="InterPro"/>
</dbReference>
<evidence type="ECO:0000313" key="6">
    <source>
        <dbReference type="Proteomes" id="UP000229098"/>
    </source>
</evidence>
<dbReference type="SUPFAM" id="SSF46785">
    <property type="entry name" value="Winged helix' DNA-binding domain"/>
    <property type="match status" value="2"/>
</dbReference>
<evidence type="ECO:0000256" key="3">
    <source>
        <dbReference type="ARBA" id="ARBA00022829"/>
    </source>
</evidence>
<keyword evidence="2" id="KW-0132">Cell division</keyword>
<evidence type="ECO:0000256" key="4">
    <source>
        <dbReference type="ARBA" id="ARBA00023306"/>
    </source>
</evidence>
<accession>A0A2M8KW34</accession>
<keyword evidence="1" id="KW-0963">Cytoplasm</keyword>
<protein>
    <submittedName>
        <fullName evidence="5">SMC-Scp complex subunit ScpB</fullName>
    </submittedName>
</protein>
<keyword evidence="3" id="KW-0159">Chromosome partition</keyword>
<name>A0A2M8KW34_9BACT</name>